<dbReference type="InterPro" id="IPR020568">
    <property type="entry name" value="Ribosomal_Su5_D2-typ_SF"/>
</dbReference>
<organism evidence="4">
    <name type="scientific">Lamprotornis superbus</name>
    <dbReference type="NCBI Taxonomy" id="245042"/>
    <lineage>
        <taxon>Eukaryota</taxon>
        <taxon>Metazoa</taxon>
        <taxon>Chordata</taxon>
        <taxon>Craniata</taxon>
        <taxon>Vertebrata</taxon>
        <taxon>Euteleostomi</taxon>
        <taxon>Archelosauria</taxon>
        <taxon>Archosauria</taxon>
        <taxon>Dinosauria</taxon>
        <taxon>Saurischia</taxon>
        <taxon>Theropoda</taxon>
        <taxon>Coelurosauria</taxon>
        <taxon>Aves</taxon>
        <taxon>Neognathae</taxon>
        <taxon>Neoaves</taxon>
        <taxon>Telluraves</taxon>
        <taxon>Australaves</taxon>
        <taxon>Passeriformes</taxon>
        <taxon>Sturnidae</taxon>
        <taxon>Lamprotornis</taxon>
    </lineage>
</organism>
<protein>
    <recommendedName>
        <fullName evidence="7">Mevalonate kinase</fullName>
    </recommendedName>
</protein>
<dbReference type="GO" id="GO:0004496">
    <property type="term" value="F:mevalonate kinase activity"/>
    <property type="evidence" value="ECO:0007669"/>
    <property type="project" value="InterPro"/>
</dbReference>
<reference evidence="5" key="3">
    <citation type="submission" date="2022-01" db="EMBL/GenBank/DDBJ databases">
        <authorList>
            <person name="Rubenstein D.R."/>
        </authorList>
    </citation>
    <scope>NUCLEOTIDE SEQUENCE</scope>
    <source>
        <strain evidence="5">SS15</strain>
        <tissue evidence="5">Liver</tissue>
    </source>
</reference>
<feature type="region of interest" description="Disordered" evidence="3">
    <location>
        <begin position="73"/>
        <end position="96"/>
    </location>
</feature>
<dbReference type="GO" id="GO:0019287">
    <property type="term" value="P:isopentenyl diphosphate biosynthetic process, mevalonate pathway"/>
    <property type="evidence" value="ECO:0007669"/>
    <property type="project" value="TreeGrafter"/>
</dbReference>
<accession>A0A835P266</accession>
<sequence>MWERELAVSAPGKVILHGEHAVVLGKVALAVALDLRTFLRLRPGSEGRLSVCLPGVGVRRSWDTPGLRALRGRIAGKGPGEDPLPRGSEGLSVLFR</sequence>
<dbReference type="AlphaFoldDB" id="A0A835P266"/>
<evidence type="ECO:0000313" key="4">
    <source>
        <dbReference type="EMBL" id="KAG0132420.1"/>
    </source>
</evidence>
<dbReference type="Proteomes" id="UP000618051">
    <property type="component" value="Unassembled WGS sequence"/>
</dbReference>
<dbReference type="InterPro" id="IPR006205">
    <property type="entry name" value="Mev_gal_kin"/>
</dbReference>
<reference evidence="4" key="1">
    <citation type="submission" date="2020-10" db="EMBL/GenBank/DDBJ databases">
        <title>Feather gene expression reveals the developmental basis of iridescence in African starlings.</title>
        <authorList>
            <person name="Rubenstein D.R."/>
        </authorList>
    </citation>
    <scope>NUCLEOTIDE SEQUENCE</scope>
    <source>
        <strain evidence="4">SS15</strain>
        <tissue evidence="4">Liver</tissue>
    </source>
</reference>
<dbReference type="InterPro" id="IPR014721">
    <property type="entry name" value="Ribsml_uS5_D2-typ_fold_subgr"/>
</dbReference>
<keyword evidence="6" id="KW-1185">Reference proteome</keyword>
<evidence type="ECO:0008006" key="7">
    <source>
        <dbReference type="Google" id="ProtNLM"/>
    </source>
</evidence>
<evidence type="ECO:0000256" key="1">
    <source>
        <dbReference type="ARBA" id="ARBA00022679"/>
    </source>
</evidence>
<dbReference type="EMBL" id="JADDUC020000020">
    <property type="protein sequence ID" value="KAI1233065.1"/>
    <property type="molecule type" value="Genomic_DNA"/>
</dbReference>
<evidence type="ECO:0000313" key="6">
    <source>
        <dbReference type="Proteomes" id="UP000618051"/>
    </source>
</evidence>
<dbReference type="GO" id="GO:0005524">
    <property type="term" value="F:ATP binding"/>
    <property type="evidence" value="ECO:0007669"/>
    <property type="project" value="InterPro"/>
</dbReference>
<comment type="caution">
    <text evidence="4">The sequence shown here is derived from an EMBL/GenBank/DDBJ whole genome shotgun (WGS) entry which is preliminary data.</text>
</comment>
<name>A0A835P266_9PASS</name>
<evidence type="ECO:0000256" key="2">
    <source>
        <dbReference type="ARBA" id="ARBA00022777"/>
    </source>
</evidence>
<gene>
    <name evidence="5" type="ORF">IHE44_0006258</name>
    <name evidence="4" type="ORF">IHE44_013302</name>
</gene>
<dbReference type="GO" id="GO:0005829">
    <property type="term" value="C:cytosol"/>
    <property type="evidence" value="ECO:0007669"/>
    <property type="project" value="TreeGrafter"/>
</dbReference>
<reference evidence="5 6" key="2">
    <citation type="journal article" date="2021" name="J. Hered.">
        <title>Feather Gene Expression Elucidates the Developmental Basis of Plumage Iridescence in African Starlings.</title>
        <authorList>
            <person name="Rubenstein D.R."/>
            <person name="Corvelo A."/>
            <person name="MacManes M.D."/>
            <person name="Maia R."/>
            <person name="Narzisi G."/>
            <person name="Rousaki A."/>
            <person name="Vandenabeele P."/>
            <person name="Shawkey M.D."/>
            <person name="Solomon J."/>
        </authorList>
    </citation>
    <scope>NUCLEOTIDE SEQUENCE [LARGE SCALE GENOMIC DNA]</scope>
    <source>
        <strain evidence="5">SS15</strain>
    </source>
</reference>
<keyword evidence="1" id="KW-0808">Transferase</keyword>
<dbReference type="EMBL" id="JADDUC010000008">
    <property type="protein sequence ID" value="KAG0132420.1"/>
    <property type="molecule type" value="Genomic_DNA"/>
</dbReference>
<dbReference type="SUPFAM" id="SSF54211">
    <property type="entry name" value="Ribosomal protein S5 domain 2-like"/>
    <property type="match status" value="1"/>
</dbReference>
<dbReference type="GO" id="GO:0006695">
    <property type="term" value="P:cholesterol biosynthetic process"/>
    <property type="evidence" value="ECO:0007669"/>
    <property type="project" value="TreeGrafter"/>
</dbReference>
<proteinExistence type="predicted"/>
<dbReference type="OrthoDB" id="1652964at2759"/>
<evidence type="ECO:0000256" key="3">
    <source>
        <dbReference type="SAM" id="MobiDB-lite"/>
    </source>
</evidence>
<dbReference type="PANTHER" id="PTHR43290:SF2">
    <property type="entry name" value="MEVALONATE KINASE"/>
    <property type="match status" value="1"/>
</dbReference>
<keyword evidence="2" id="KW-0418">Kinase</keyword>
<dbReference type="Gene3D" id="3.30.230.10">
    <property type="match status" value="1"/>
</dbReference>
<dbReference type="PANTHER" id="PTHR43290">
    <property type="entry name" value="MEVALONATE KINASE"/>
    <property type="match status" value="1"/>
</dbReference>
<evidence type="ECO:0000313" key="5">
    <source>
        <dbReference type="EMBL" id="KAI1233065.1"/>
    </source>
</evidence>